<evidence type="ECO:0000256" key="7">
    <source>
        <dbReference type="ARBA" id="ARBA00023173"/>
    </source>
</evidence>
<dbReference type="Pfam" id="PF00654">
    <property type="entry name" value="Voltage_CLC"/>
    <property type="match status" value="1"/>
</dbReference>
<dbReference type="Proteomes" id="UP000315647">
    <property type="component" value="Chromosome"/>
</dbReference>
<dbReference type="PRINTS" id="PR00762">
    <property type="entry name" value="CLCHANNEL"/>
</dbReference>
<dbReference type="PROSITE" id="PS51371">
    <property type="entry name" value="CBS"/>
    <property type="match status" value="2"/>
</dbReference>
<dbReference type="InterPro" id="IPR001807">
    <property type="entry name" value="ClC"/>
</dbReference>
<evidence type="ECO:0000256" key="9">
    <source>
        <dbReference type="ARBA" id="ARBA00023303"/>
    </source>
</evidence>
<dbReference type="AlphaFoldDB" id="A0A518A5W2"/>
<dbReference type="Pfam" id="PF00571">
    <property type="entry name" value="CBS"/>
    <property type="match status" value="2"/>
</dbReference>
<proteinExistence type="predicted"/>
<evidence type="ECO:0000313" key="10">
    <source>
        <dbReference type="EMBL" id="QDT27041.1"/>
    </source>
</evidence>
<evidence type="ECO:0000256" key="4">
    <source>
        <dbReference type="ARBA" id="ARBA00022989"/>
    </source>
</evidence>
<dbReference type="FunFam" id="1.10.3080.10:FF:000018">
    <property type="entry name" value="Chloride transporter, ClC family"/>
    <property type="match status" value="1"/>
</dbReference>
<keyword evidence="2" id="KW-0813">Transport</keyword>
<dbReference type="SMART" id="SM00116">
    <property type="entry name" value="CBS"/>
    <property type="match status" value="2"/>
</dbReference>
<dbReference type="PANTHER" id="PTHR43427">
    <property type="entry name" value="CHLORIDE CHANNEL PROTEIN CLC-E"/>
    <property type="match status" value="1"/>
</dbReference>
<dbReference type="InterPro" id="IPR014743">
    <property type="entry name" value="Cl-channel_core"/>
</dbReference>
<accession>A0A517Q5W3</accession>
<sequence length="623" mass="67466">MVYFKKINNLLTSFDLKTSGKWFVLSCLIGVVAGLGAIVFDALTQFVQHHSLVAIAGFEHPQTVGEYSFYQDHAVEVDFAPWLLLAVITLGGLASGVIVYNIAPEAEGHGTDAAIDAFHNKRGEIQPRIPIVKTIASALTLGTGGSAGREGPIAQIGAGFGSWVATKLKLSARDRRIMLAAGMGAGIGAIFRAPLAGALFAAEIMYSNADFESDVIVPAAMSSIIAYSLYCMSLPQSLRFMPLFGNELHHTVDSHFELIPYAILSVVLSLSAAFYVKTFYGTNKLFKRLPIKPMFRPAIGAFLTGVVGIGLFYLYHQDMRALSVLSTGYGLLQEALTNASNVGIPLLLTIAFVKVFTTSLTIGSGGSGGVFGPSMVIGGCIGTATGQFLQKMWPDLVTQPEAYGLVGMAGFFAGAAHAPISTIIMVSEITGNYALLLPTMLASTLCFVLCQRVHLYQKQYPSRLDSPAHRGDFLIDVLEGSRVADVYDPNRKIQLIPESKTLDEIVHSLAGTQQHYFPVVDDAGRIIGVFSEDDVRAYLYDETIWKLALARDIMQPDFLRVTPEDDLNTVMQRFTAINVEALPVVDASDPGILLGMLHRKETIGYYNQQLLKHKRAGEELEPA</sequence>
<dbReference type="GO" id="GO:0005254">
    <property type="term" value="F:chloride channel activity"/>
    <property type="evidence" value="ECO:0007669"/>
    <property type="project" value="UniProtKB-KW"/>
</dbReference>
<keyword evidence="3" id="KW-0812">Transmembrane</keyword>
<accession>A0A518A5W2</accession>
<keyword evidence="8" id="KW-0868">Chloride</keyword>
<dbReference type="RefSeq" id="WP_145107819.1">
    <property type="nucleotide sequence ID" value="NZ_CP036277.1"/>
</dbReference>
<dbReference type="GO" id="GO:0034707">
    <property type="term" value="C:chloride channel complex"/>
    <property type="evidence" value="ECO:0007669"/>
    <property type="project" value="UniProtKB-KW"/>
</dbReference>
<dbReference type="SUPFAM" id="SSF54631">
    <property type="entry name" value="CBS-domain pair"/>
    <property type="match status" value="1"/>
</dbReference>
<evidence type="ECO:0000256" key="1">
    <source>
        <dbReference type="ARBA" id="ARBA00004141"/>
    </source>
</evidence>
<name>A0A518A5W2_9PLAN</name>
<dbReference type="Gene3D" id="3.10.580.10">
    <property type="entry name" value="CBS-domain"/>
    <property type="match status" value="1"/>
</dbReference>
<dbReference type="PANTHER" id="PTHR43427:SF6">
    <property type="entry name" value="CHLORIDE CHANNEL PROTEIN CLC-E"/>
    <property type="match status" value="1"/>
</dbReference>
<gene>
    <name evidence="10" type="primary">clcA_1</name>
    <name evidence="10" type="ORF">Enr10x_23550</name>
</gene>
<keyword evidence="9" id="KW-0407">Ion channel</keyword>
<keyword evidence="6" id="KW-0472">Membrane</keyword>
<reference evidence="10 11" key="1">
    <citation type="submission" date="2019-03" db="EMBL/GenBank/DDBJ databases">
        <title>Deep-cultivation of Planctomycetes and their phenomic and genomic characterization uncovers novel biology.</title>
        <authorList>
            <person name="Wiegand S."/>
            <person name="Jogler M."/>
            <person name="Boedeker C."/>
            <person name="Pinto D."/>
            <person name="Vollmers J."/>
            <person name="Rivas-Marin E."/>
            <person name="Kohn T."/>
            <person name="Peeters S.H."/>
            <person name="Heuer A."/>
            <person name="Rast P."/>
            <person name="Oberbeckmann S."/>
            <person name="Bunk B."/>
            <person name="Jeske O."/>
            <person name="Meyerdierks A."/>
            <person name="Storesund J.E."/>
            <person name="Kallscheuer N."/>
            <person name="Luecker S."/>
            <person name="Lage O.M."/>
            <person name="Pohl T."/>
            <person name="Merkel B.J."/>
            <person name="Hornburger P."/>
            <person name="Mueller R.-W."/>
            <person name="Bruemmer F."/>
            <person name="Labrenz M."/>
            <person name="Spormann A.M."/>
            <person name="Op den Camp H."/>
            <person name="Overmann J."/>
            <person name="Amann R."/>
            <person name="Jetten M.S.M."/>
            <person name="Mascher T."/>
            <person name="Medema M.H."/>
            <person name="Devos D.P."/>
            <person name="Kaster A.-K."/>
            <person name="Ovreas L."/>
            <person name="Rohde M."/>
            <person name="Galperin M.Y."/>
            <person name="Jogler C."/>
        </authorList>
    </citation>
    <scope>NUCLEOTIDE SEQUENCE [LARGE SCALE GENOMIC DNA]</scope>
    <source>
        <strain evidence="10 11">Enr10</strain>
    </source>
</reference>
<dbReference type="InterPro" id="IPR046342">
    <property type="entry name" value="CBS_dom_sf"/>
</dbReference>
<evidence type="ECO:0000313" key="11">
    <source>
        <dbReference type="Proteomes" id="UP000315647"/>
    </source>
</evidence>
<dbReference type="Gene3D" id="1.10.3080.10">
    <property type="entry name" value="Clc chloride channel"/>
    <property type="match status" value="1"/>
</dbReference>
<keyword evidence="7" id="KW-0869">Chloride channel</keyword>
<protein>
    <submittedName>
        <fullName evidence="10">H(+)/Cl(-) exchange transporter ClcA</fullName>
    </submittedName>
</protein>
<dbReference type="InterPro" id="IPR050368">
    <property type="entry name" value="ClC-type_chloride_channel"/>
</dbReference>
<evidence type="ECO:0000256" key="8">
    <source>
        <dbReference type="ARBA" id="ARBA00023214"/>
    </source>
</evidence>
<dbReference type="CDD" id="cd00400">
    <property type="entry name" value="Voltage_gated_ClC"/>
    <property type="match status" value="1"/>
</dbReference>
<evidence type="ECO:0000256" key="2">
    <source>
        <dbReference type="ARBA" id="ARBA00022448"/>
    </source>
</evidence>
<dbReference type="SUPFAM" id="SSF81340">
    <property type="entry name" value="Clc chloride channel"/>
    <property type="match status" value="1"/>
</dbReference>
<dbReference type="InterPro" id="IPR000644">
    <property type="entry name" value="CBS_dom"/>
</dbReference>
<keyword evidence="4" id="KW-1133">Transmembrane helix</keyword>
<evidence type="ECO:0000256" key="3">
    <source>
        <dbReference type="ARBA" id="ARBA00022692"/>
    </source>
</evidence>
<dbReference type="EMBL" id="CP037421">
    <property type="protein sequence ID" value="QDT27041.1"/>
    <property type="molecule type" value="Genomic_DNA"/>
</dbReference>
<organism evidence="10 11">
    <name type="scientific">Gimesia panareensis</name>
    <dbReference type="NCBI Taxonomy" id="2527978"/>
    <lineage>
        <taxon>Bacteria</taxon>
        <taxon>Pseudomonadati</taxon>
        <taxon>Planctomycetota</taxon>
        <taxon>Planctomycetia</taxon>
        <taxon>Planctomycetales</taxon>
        <taxon>Planctomycetaceae</taxon>
        <taxon>Gimesia</taxon>
    </lineage>
</organism>
<evidence type="ECO:0000256" key="5">
    <source>
        <dbReference type="ARBA" id="ARBA00023065"/>
    </source>
</evidence>
<keyword evidence="5" id="KW-0406">Ion transport</keyword>
<keyword evidence="11" id="KW-1185">Reference proteome</keyword>
<evidence type="ECO:0000256" key="6">
    <source>
        <dbReference type="ARBA" id="ARBA00023136"/>
    </source>
</evidence>
<comment type="subcellular location">
    <subcellularLocation>
        <location evidence="1">Membrane</location>
        <topology evidence="1">Multi-pass membrane protein</topology>
    </subcellularLocation>
</comment>